<protein>
    <submittedName>
        <fullName evidence="1">Uncharacterized protein</fullName>
    </submittedName>
</protein>
<reference evidence="1 2" key="1">
    <citation type="submission" date="2017-01" db="EMBL/GenBank/DDBJ databases">
        <title>The complete genome sequence of a sulfur-oxidizing marine bacterium Thioclava sp. 25B10_4T.</title>
        <authorList>
            <person name="Liu Y."/>
            <person name="Lai Q."/>
            <person name="Shao Z."/>
        </authorList>
    </citation>
    <scope>NUCLEOTIDE SEQUENCE [LARGE SCALE GENOMIC DNA]</scope>
    <source>
        <strain evidence="1 2">25B10_4</strain>
    </source>
</reference>
<keyword evidence="2" id="KW-1185">Reference proteome</keyword>
<dbReference type="Proteomes" id="UP000185622">
    <property type="component" value="Chromosome"/>
</dbReference>
<sequence>MPNTYLEETLVTLEARLIAQRRVLARLVSELPAESRETVMAWIGEREVMHDGQEDPGADPDATDALPLSIAEEFQQIATLARRHRRGNG</sequence>
<accession>A0ABN4XCP8</accession>
<proteinExistence type="predicted"/>
<dbReference type="RefSeq" id="WP_075776385.1">
    <property type="nucleotide sequence ID" value="NZ_CP019437.1"/>
</dbReference>
<name>A0ABN4XCP8_9RHOB</name>
<evidence type="ECO:0000313" key="2">
    <source>
        <dbReference type="Proteomes" id="UP000185622"/>
    </source>
</evidence>
<dbReference type="EMBL" id="CP019437">
    <property type="protein sequence ID" value="AQS47341.1"/>
    <property type="molecule type" value="Genomic_DNA"/>
</dbReference>
<organism evidence="1 2">
    <name type="scientific">Thioclava nitratireducens</name>
    <dbReference type="NCBI Taxonomy" id="1915078"/>
    <lineage>
        <taxon>Bacteria</taxon>
        <taxon>Pseudomonadati</taxon>
        <taxon>Pseudomonadota</taxon>
        <taxon>Alphaproteobacteria</taxon>
        <taxon>Rhodobacterales</taxon>
        <taxon>Paracoccaceae</taxon>
        <taxon>Thioclava</taxon>
    </lineage>
</organism>
<gene>
    <name evidence="1" type="ORF">BMG03_05680</name>
</gene>
<evidence type="ECO:0000313" key="1">
    <source>
        <dbReference type="EMBL" id="AQS47341.1"/>
    </source>
</evidence>